<sequence>IQVNHSIVLNHFYKLKVISKFDLWVPHDLSKRNMIDGISGCTSLPSRLHEKWFSNSTVTEDEK</sequence>
<dbReference type="EMBL" id="KQ414761">
    <property type="protein sequence ID" value="KOC61434.1"/>
    <property type="molecule type" value="Genomic_DNA"/>
</dbReference>
<proteinExistence type="predicted"/>
<reference evidence="1 2" key="1">
    <citation type="submission" date="2015-07" db="EMBL/GenBank/DDBJ databases">
        <title>The genome of Habropoda laboriosa.</title>
        <authorList>
            <person name="Pan H."/>
            <person name="Kapheim K."/>
        </authorList>
    </citation>
    <scope>NUCLEOTIDE SEQUENCE [LARGE SCALE GENOMIC DNA]</scope>
    <source>
        <strain evidence="1">0110345459</strain>
    </source>
</reference>
<dbReference type="AlphaFoldDB" id="A0A0L7QSB6"/>
<accession>A0A0L7QSB6</accession>
<name>A0A0L7QSB6_9HYME</name>
<feature type="non-terminal residue" evidence="1">
    <location>
        <position position="1"/>
    </location>
</feature>
<evidence type="ECO:0008006" key="3">
    <source>
        <dbReference type="Google" id="ProtNLM"/>
    </source>
</evidence>
<evidence type="ECO:0000313" key="2">
    <source>
        <dbReference type="Proteomes" id="UP000053825"/>
    </source>
</evidence>
<keyword evidence="2" id="KW-1185">Reference proteome</keyword>
<evidence type="ECO:0000313" key="1">
    <source>
        <dbReference type="EMBL" id="KOC61434.1"/>
    </source>
</evidence>
<protein>
    <recommendedName>
        <fullName evidence="3">Histone-lysine N-methyltransferase SETMAR</fullName>
    </recommendedName>
</protein>
<dbReference type="Proteomes" id="UP000053825">
    <property type="component" value="Unassembled WGS sequence"/>
</dbReference>
<organism evidence="1 2">
    <name type="scientific">Habropoda laboriosa</name>
    <dbReference type="NCBI Taxonomy" id="597456"/>
    <lineage>
        <taxon>Eukaryota</taxon>
        <taxon>Metazoa</taxon>
        <taxon>Ecdysozoa</taxon>
        <taxon>Arthropoda</taxon>
        <taxon>Hexapoda</taxon>
        <taxon>Insecta</taxon>
        <taxon>Pterygota</taxon>
        <taxon>Neoptera</taxon>
        <taxon>Endopterygota</taxon>
        <taxon>Hymenoptera</taxon>
        <taxon>Apocrita</taxon>
        <taxon>Aculeata</taxon>
        <taxon>Apoidea</taxon>
        <taxon>Anthophila</taxon>
        <taxon>Apidae</taxon>
        <taxon>Habropoda</taxon>
    </lineage>
</organism>
<gene>
    <name evidence="1" type="ORF">WH47_06069</name>
</gene>